<dbReference type="PATRIC" id="fig|1620.3.peg.695"/>
<evidence type="ECO:0000313" key="2">
    <source>
        <dbReference type="EMBL" id="KRN77165.1"/>
    </source>
</evidence>
<accession>A0A0R2JSS0</accession>
<dbReference type="STRING" id="1620.IV67_GL000686"/>
<dbReference type="Pfam" id="PF00583">
    <property type="entry name" value="Acetyltransf_1"/>
    <property type="match status" value="1"/>
</dbReference>
<dbReference type="GO" id="GO:0016747">
    <property type="term" value="F:acyltransferase activity, transferring groups other than amino-acyl groups"/>
    <property type="evidence" value="ECO:0007669"/>
    <property type="project" value="InterPro"/>
</dbReference>
<dbReference type="InterPro" id="IPR016181">
    <property type="entry name" value="Acyl_CoA_acyltransferase"/>
</dbReference>
<gene>
    <name evidence="2" type="ORF">IV67_GL000686</name>
</gene>
<dbReference type="AlphaFoldDB" id="A0A0R2JSS0"/>
<protein>
    <recommendedName>
        <fullName evidence="1">N-acetyltransferase domain-containing protein</fullName>
    </recommendedName>
</protein>
<name>A0A0R2JSS0_9LACO</name>
<evidence type="ECO:0000313" key="3">
    <source>
        <dbReference type="Proteomes" id="UP000051673"/>
    </source>
</evidence>
<sequence length="158" mass="18079">MGIQLEPITANDTVTMTGMYHSAFAGLYEKYHDDATNPFKETPQSILTKINTDTHHYYFININQKRVGLIGLIQTESAQITRISPLLILPQYEGHHFAQATLNALPDFFPTITQLEVDTILQEAKLVHLYEKCGFERIPNKKIQLQSNMTLIFLRKSL</sequence>
<dbReference type="EMBL" id="JQCD01000024">
    <property type="protein sequence ID" value="KRN77165.1"/>
    <property type="molecule type" value="Genomic_DNA"/>
</dbReference>
<organism evidence="2 3">
    <name type="scientific">Weissella minor</name>
    <dbReference type="NCBI Taxonomy" id="1620"/>
    <lineage>
        <taxon>Bacteria</taxon>
        <taxon>Bacillati</taxon>
        <taxon>Bacillota</taxon>
        <taxon>Bacilli</taxon>
        <taxon>Lactobacillales</taxon>
        <taxon>Lactobacillaceae</taxon>
        <taxon>Weissella</taxon>
    </lineage>
</organism>
<keyword evidence="3" id="KW-1185">Reference proteome</keyword>
<reference evidence="2 3" key="1">
    <citation type="journal article" date="2015" name="Genome Announc.">
        <title>Expanding the biotechnology potential of lactobacilli through comparative genomics of 213 strains and associated genera.</title>
        <authorList>
            <person name="Sun Z."/>
            <person name="Harris H.M."/>
            <person name="McCann A."/>
            <person name="Guo C."/>
            <person name="Argimon S."/>
            <person name="Zhang W."/>
            <person name="Yang X."/>
            <person name="Jeffery I.B."/>
            <person name="Cooney J.C."/>
            <person name="Kagawa T.F."/>
            <person name="Liu W."/>
            <person name="Song Y."/>
            <person name="Salvetti E."/>
            <person name="Wrobel A."/>
            <person name="Rasinkangas P."/>
            <person name="Parkhill J."/>
            <person name="Rea M.C."/>
            <person name="O'Sullivan O."/>
            <person name="Ritari J."/>
            <person name="Douillard F.P."/>
            <person name="Paul Ross R."/>
            <person name="Yang R."/>
            <person name="Briner A.E."/>
            <person name="Felis G.E."/>
            <person name="de Vos W.M."/>
            <person name="Barrangou R."/>
            <person name="Klaenhammer T.R."/>
            <person name="Caufield P.W."/>
            <person name="Cui Y."/>
            <person name="Zhang H."/>
            <person name="O'Toole P.W."/>
        </authorList>
    </citation>
    <scope>NUCLEOTIDE SEQUENCE [LARGE SCALE GENOMIC DNA]</scope>
    <source>
        <strain evidence="2 3">DSM 20014</strain>
    </source>
</reference>
<proteinExistence type="predicted"/>
<dbReference type="RefSeq" id="WP_057788173.1">
    <property type="nucleotide sequence ID" value="NZ_JQCD01000024.1"/>
</dbReference>
<dbReference type="Proteomes" id="UP000051673">
    <property type="component" value="Unassembled WGS sequence"/>
</dbReference>
<dbReference type="PROSITE" id="PS51186">
    <property type="entry name" value="GNAT"/>
    <property type="match status" value="1"/>
</dbReference>
<dbReference type="InterPro" id="IPR000182">
    <property type="entry name" value="GNAT_dom"/>
</dbReference>
<dbReference type="SUPFAM" id="SSF55729">
    <property type="entry name" value="Acyl-CoA N-acyltransferases (Nat)"/>
    <property type="match status" value="1"/>
</dbReference>
<feature type="domain" description="N-acetyltransferase" evidence="1">
    <location>
        <begin position="3"/>
        <end position="158"/>
    </location>
</feature>
<dbReference type="OrthoDB" id="9786032at2"/>
<evidence type="ECO:0000259" key="1">
    <source>
        <dbReference type="PROSITE" id="PS51186"/>
    </source>
</evidence>
<comment type="caution">
    <text evidence="2">The sequence shown here is derived from an EMBL/GenBank/DDBJ whole genome shotgun (WGS) entry which is preliminary data.</text>
</comment>
<dbReference type="Gene3D" id="3.40.630.30">
    <property type="match status" value="1"/>
</dbReference>